<accession>A0ABQ9ZWV9</accession>
<dbReference type="SUPFAM" id="SSF53098">
    <property type="entry name" value="Ribonuclease H-like"/>
    <property type="match status" value="1"/>
</dbReference>
<dbReference type="EMBL" id="JAOYFB010000005">
    <property type="protein sequence ID" value="KAK4017288.1"/>
    <property type="molecule type" value="Genomic_DNA"/>
</dbReference>
<evidence type="ECO:0000313" key="1">
    <source>
        <dbReference type="EMBL" id="KAK4017288.1"/>
    </source>
</evidence>
<comment type="caution">
    <text evidence="1">The sequence shown here is derived from an EMBL/GenBank/DDBJ whole genome shotgun (WGS) entry which is preliminary data.</text>
</comment>
<protein>
    <submittedName>
        <fullName evidence="1">Uncharacterized protein</fullName>
    </submittedName>
</protein>
<organism evidence="1 2">
    <name type="scientific">Daphnia magna</name>
    <dbReference type="NCBI Taxonomy" id="35525"/>
    <lineage>
        <taxon>Eukaryota</taxon>
        <taxon>Metazoa</taxon>
        <taxon>Ecdysozoa</taxon>
        <taxon>Arthropoda</taxon>
        <taxon>Crustacea</taxon>
        <taxon>Branchiopoda</taxon>
        <taxon>Diplostraca</taxon>
        <taxon>Cladocera</taxon>
        <taxon>Anomopoda</taxon>
        <taxon>Daphniidae</taxon>
        <taxon>Daphnia</taxon>
    </lineage>
</organism>
<dbReference type="Proteomes" id="UP001234178">
    <property type="component" value="Unassembled WGS sequence"/>
</dbReference>
<evidence type="ECO:0000313" key="2">
    <source>
        <dbReference type="Proteomes" id="UP001234178"/>
    </source>
</evidence>
<sequence>MEPFTQALDLLQDEETMSIGCVIPTIKLLIEKIEDFSKDPTIIHCIPLVSAVLDGLKARFHRLMHENHLIIASISDPMFKLIWVDVDDAKKVEYTTLLKGAVRRVKVNRTEATSAISIPDYETPKKNVFLMAIIDGHLLKSMKLKRSVIVVYLLQQLSRDYSVRQA</sequence>
<keyword evidence="2" id="KW-1185">Reference proteome</keyword>
<proteinExistence type="predicted"/>
<dbReference type="InterPro" id="IPR012337">
    <property type="entry name" value="RNaseH-like_sf"/>
</dbReference>
<gene>
    <name evidence="1" type="ORF">OUZ56_032235</name>
</gene>
<reference evidence="1 2" key="1">
    <citation type="journal article" date="2023" name="Nucleic Acids Res.">
        <title>The hologenome of Daphnia magna reveals possible DNA methylation and microbiome-mediated evolution of the host genome.</title>
        <authorList>
            <person name="Chaturvedi A."/>
            <person name="Li X."/>
            <person name="Dhandapani V."/>
            <person name="Marshall H."/>
            <person name="Kissane S."/>
            <person name="Cuenca-Cambronero M."/>
            <person name="Asole G."/>
            <person name="Calvet F."/>
            <person name="Ruiz-Romero M."/>
            <person name="Marangio P."/>
            <person name="Guigo R."/>
            <person name="Rago D."/>
            <person name="Mirbahai L."/>
            <person name="Eastwood N."/>
            <person name="Colbourne J.K."/>
            <person name="Zhou J."/>
            <person name="Mallon E."/>
            <person name="Orsini L."/>
        </authorList>
    </citation>
    <scope>NUCLEOTIDE SEQUENCE [LARGE SCALE GENOMIC DNA]</scope>
    <source>
        <strain evidence="1">LRV0_1</strain>
    </source>
</reference>
<name>A0ABQ9ZWV9_9CRUS</name>